<keyword evidence="6" id="KW-1185">Reference proteome</keyword>
<dbReference type="CDD" id="cd06170">
    <property type="entry name" value="LuxR_C_like"/>
    <property type="match status" value="1"/>
</dbReference>
<sequence length="856" mass="91567">MHVTHALAHWPLVGRYDEYAAALQVLTGEDPATAYGVLLVGESGVGKSTLAGRLEEAVFETAHVVTVTSPSRAQPVMLGALAPLLTDVAAHDDASPISVFRAAAERLRAEAGGRPVVLRVEDGHLLDGASAAVLRMLAMSKQARLLVTSRPNPGIPDDLVTLWKDGWLRWIDVAPLDRAETTLLLREALGGVIGRDTDRRMWEASLGNPLYLRELVRAALSREELLNNHGVWTWTGPVVPGRLIELVTAELRRRPEGEREVLEIVSLAESLPLPLLFELADTDAVDSLVAAGMLVVDNAAAPPSARLSHPVYGEAIRSLVPPGRRRVLRERVVRHLPGPHDASLPDLLRWVSWALEAGSVPEPELLVEAAALANRLQQAADARRFADLALLADPDDAVVAGALAQRARAHRVLGAIDRAQADLDQFHALPPSARPAALEAHVAITGADVLFHGLADPAAAVRLLDEALPRVQECAQSSAVLRGHRLAVLMNSGSTGAPLDEAVEFLNDTCLPLLARIQLAAPVQLSLARAGRVGEALRLGERYMEAARESLSEATAYLMPLRAASVVIRLFAGDVDGAERMHADESDLDIHVHHQRNVPGLVEAQIAMARGRWFEASGHLGGALASLREGDPRGLLPAVLALAAEAAVWLNDVDEAARFREEALRQPVHESSTIFGRRRRTLLWVGLARREGDAVDQALSAADDAAASDLPPAEIDSLHVALLGLADGLPTARLLTLADVADRMAAAAKRCDGLERAEAMAGYARAVADGDAELTSAFEATLAGYGIWTNPPRQQTVALTRREQEIAPLAAAGISSRDIARRLTISTRTVESHLARIYAKLGITSRAELPAALSGR</sequence>
<dbReference type="InterPro" id="IPR016032">
    <property type="entry name" value="Sig_transdc_resp-reg_C-effctor"/>
</dbReference>
<evidence type="ECO:0000313" key="5">
    <source>
        <dbReference type="EMBL" id="MBB5785848.1"/>
    </source>
</evidence>
<dbReference type="PROSITE" id="PS00675">
    <property type="entry name" value="SIGMA54_INTERACT_1"/>
    <property type="match status" value="1"/>
</dbReference>
<dbReference type="InterPro" id="IPR036388">
    <property type="entry name" value="WH-like_DNA-bd_sf"/>
</dbReference>
<evidence type="ECO:0000256" key="2">
    <source>
        <dbReference type="ARBA" id="ARBA00023125"/>
    </source>
</evidence>
<proteinExistence type="predicted"/>
<keyword evidence="5" id="KW-0547">Nucleotide-binding</keyword>
<dbReference type="SUPFAM" id="SSF46894">
    <property type="entry name" value="C-terminal effector domain of the bipartite response regulators"/>
    <property type="match status" value="1"/>
</dbReference>
<comment type="caution">
    <text evidence="5">The sequence shown here is derived from an EMBL/GenBank/DDBJ whole genome shotgun (WGS) entry which is preliminary data.</text>
</comment>
<dbReference type="PROSITE" id="PS00622">
    <property type="entry name" value="HTH_LUXR_1"/>
    <property type="match status" value="1"/>
</dbReference>
<accession>A0A7W9LJA8</accession>
<evidence type="ECO:0000256" key="1">
    <source>
        <dbReference type="ARBA" id="ARBA00023015"/>
    </source>
</evidence>
<dbReference type="Proteomes" id="UP000542813">
    <property type="component" value="Unassembled WGS sequence"/>
</dbReference>
<dbReference type="PRINTS" id="PR00038">
    <property type="entry name" value="HTHLUXR"/>
</dbReference>
<keyword evidence="2 5" id="KW-0238">DNA-binding</keyword>
<protein>
    <submittedName>
        <fullName evidence="5">DNA-binding CsgD family transcriptional regulator/energy-coupling factor transporter ATP-binding protein EcfA2</fullName>
    </submittedName>
</protein>
<dbReference type="SMART" id="SM00421">
    <property type="entry name" value="HTH_LUXR"/>
    <property type="match status" value="1"/>
</dbReference>
<dbReference type="SUPFAM" id="SSF52540">
    <property type="entry name" value="P-loop containing nucleoside triphosphate hydrolases"/>
    <property type="match status" value="1"/>
</dbReference>
<keyword evidence="3" id="KW-0804">Transcription</keyword>
<evidence type="ECO:0000313" key="6">
    <source>
        <dbReference type="Proteomes" id="UP000542813"/>
    </source>
</evidence>
<dbReference type="InterPro" id="IPR027417">
    <property type="entry name" value="P-loop_NTPase"/>
</dbReference>
<name>A0A7W9LJA8_9ACTN</name>
<dbReference type="InterPro" id="IPR011990">
    <property type="entry name" value="TPR-like_helical_dom_sf"/>
</dbReference>
<dbReference type="Gene3D" id="1.10.10.10">
    <property type="entry name" value="Winged helix-like DNA-binding domain superfamily/Winged helix DNA-binding domain"/>
    <property type="match status" value="1"/>
</dbReference>
<evidence type="ECO:0000259" key="4">
    <source>
        <dbReference type="PROSITE" id="PS50043"/>
    </source>
</evidence>
<dbReference type="EMBL" id="JACHMM010000001">
    <property type="protein sequence ID" value="MBB5785848.1"/>
    <property type="molecule type" value="Genomic_DNA"/>
</dbReference>
<gene>
    <name evidence="5" type="ORF">HD601_000423</name>
</gene>
<dbReference type="AlphaFoldDB" id="A0A7W9LJA8"/>
<keyword evidence="5" id="KW-0067">ATP-binding</keyword>
<keyword evidence="1" id="KW-0805">Transcription regulation</keyword>
<dbReference type="GO" id="GO:0006355">
    <property type="term" value="P:regulation of DNA-templated transcription"/>
    <property type="evidence" value="ECO:0007669"/>
    <property type="project" value="InterPro"/>
</dbReference>
<dbReference type="PANTHER" id="PTHR44688:SF16">
    <property type="entry name" value="DNA-BINDING TRANSCRIPTIONAL ACTIVATOR DEVR_DOSR"/>
    <property type="match status" value="1"/>
</dbReference>
<dbReference type="GO" id="GO:0005524">
    <property type="term" value="F:ATP binding"/>
    <property type="evidence" value="ECO:0007669"/>
    <property type="project" value="UniProtKB-KW"/>
</dbReference>
<dbReference type="GO" id="GO:0003677">
    <property type="term" value="F:DNA binding"/>
    <property type="evidence" value="ECO:0007669"/>
    <property type="project" value="UniProtKB-KW"/>
</dbReference>
<dbReference type="InterPro" id="IPR025662">
    <property type="entry name" value="Sigma_54_int_dom_ATP-bd_1"/>
</dbReference>
<dbReference type="Pfam" id="PF13191">
    <property type="entry name" value="AAA_16"/>
    <property type="match status" value="1"/>
</dbReference>
<dbReference type="Pfam" id="PF00196">
    <property type="entry name" value="GerE"/>
    <property type="match status" value="1"/>
</dbReference>
<dbReference type="RefSeq" id="WP_184818885.1">
    <property type="nucleotide sequence ID" value="NZ_JACHMM010000001.1"/>
</dbReference>
<organism evidence="5 6">
    <name type="scientific">Jiangella mangrovi</name>
    <dbReference type="NCBI Taxonomy" id="1524084"/>
    <lineage>
        <taxon>Bacteria</taxon>
        <taxon>Bacillati</taxon>
        <taxon>Actinomycetota</taxon>
        <taxon>Actinomycetes</taxon>
        <taxon>Jiangellales</taxon>
        <taxon>Jiangellaceae</taxon>
        <taxon>Jiangella</taxon>
    </lineage>
</organism>
<reference evidence="5 6" key="1">
    <citation type="submission" date="2020-08" db="EMBL/GenBank/DDBJ databases">
        <title>Sequencing the genomes of 1000 actinobacteria strains.</title>
        <authorList>
            <person name="Klenk H.-P."/>
        </authorList>
    </citation>
    <scope>NUCLEOTIDE SEQUENCE [LARGE SCALE GENOMIC DNA]</scope>
    <source>
        <strain evidence="5 6">DSM 102122</strain>
    </source>
</reference>
<feature type="domain" description="HTH luxR-type" evidence="4">
    <location>
        <begin position="792"/>
        <end position="856"/>
    </location>
</feature>
<dbReference type="PANTHER" id="PTHR44688">
    <property type="entry name" value="DNA-BINDING TRANSCRIPTIONAL ACTIVATOR DEVR_DOSR"/>
    <property type="match status" value="1"/>
</dbReference>
<dbReference type="PROSITE" id="PS50043">
    <property type="entry name" value="HTH_LUXR_2"/>
    <property type="match status" value="1"/>
</dbReference>
<dbReference type="InterPro" id="IPR041664">
    <property type="entry name" value="AAA_16"/>
</dbReference>
<dbReference type="SUPFAM" id="SSF48452">
    <property type="entry name" value="TPR-like"/>
    <property type="match status" value="1"/>
</dbReference>
<evidence type="ECO:0000256" key="3">
    <source>
        <dbReference type="ARBA" id="ARBA00023163"/>
    </source>
</evidence>
<dbReference type="InterPro" id="IPR000792">
    <property type="entry name" value="Tscrpt_reg_LuxR_C"/>
</dbReference>